<feature type="signal peptide" evidence="1">
    <location>
        <begin position="1"/>
        <end position="21"/>
    </location>
</feature>
<protein>
    <recommendedName>
        <fullName evidence="4">Lipoprotein</fullName>
    </recommendedName>
</protein>
<organism evidence="2 3">
    <name type="scientific">Bdellovibrio bacteriovorus</name>
    <dbReference type="NCBI Taxonomy" id="959"/>
    <lineage>
        <taxon>Bacteria</taxon>
        <taxon>Pseudomonadati</taxon>
        <taxon>Bdellovibrionota</taxon>
        <taxon>Bdellovibrionia</taxon>
        <taxon>Bdellovibrionales</taxon>
        <taxon>Pseudobdellovibrionaceae</taxon>
        <taxon>Bdellovibrio</taxon>
    </lineage>
</organism>
<dbReference type="SUPFAM" id="SSF63829">
    <property type="entry name" value="Calcium-dependent phosphotriesterase"/>
    <property type="match status" value="1"/>
</dbReference>
<dbReference type="EMBL" id="LUKE01000001">
    <property type="protein sequence ID" value="KYG67036.1"/>
    <property type="molecule type" value="Genomic_DNA"/>
</dbReference>
<evidence type="ECO:0000313" key="2">
    <source>
        <dbReference type="EMBL" id="KYG67036.1"/>
    </source>
</evidence>
<dbReference type="Proteomes" id="UP000075320">
    <property type="component" value="Unassembled WGS sequence"/>
</dbReference>
<dbReference type="PROSITE" id="PS51257">
    <property type="entry name" value="PROKAR_LIPOPROTEIN"/>
    <property type="match status" value="1"/>
</dbReference>
<accession>A0A150WRM7</accession>
<dbReference type="AlphaFoldDB" id="A0A150WRM7"/>
<evidence type="ECO:0008006" key="4">
    <source>
        <dbReference type="Google" id="ProtNLM"/>
    </source>
</evidence>
<gene>
    <name evidence="2" type="ORF">AZI86_08455</name>
</gene>
<keyword evidence="3" id="KW-1185">Reference proteome</keyword>
<name>A0A150WRM7_BDEBC</name>
<evidence type="ECO:0000256" key="1">
    <source>
        <dbReference type="SAM" id="SignalP"/>
    </source>
</evidence>
<sequence>MKASKRFVLCGAILVFSVSCQQPVVDNAALTAHKFLYVASGQCYSGNGITTFSNTTSSNLIFTINTETGVRDRIIADFSASPASAGDTPSSIVDWDQDNLLVYVRVGTTARLETLPKKGGTRNSFGTTPALSTFITTAPKSIQKSSDGGALLVRTGFIEKVTASGVRSGTPFVNNALGATCGTANALLTDVVVSATGRVITANGAASPNNRLISVPAAGANGSCAAAMAAPITTTYPVAMVFDKANSKLIVAYAGSATTVNVNSIYAYNFDESTGVISNAQKIYDLSDYPTTYNYLLYGISAMTLDAETNTLYVATAISTATTVVNYAIEKFSYNAAAIGTNNATVLTKSGSLPFYNYGIDTKCISSMVVGTVTETPAQE</sequence>
<evidence type="ECO:0000313" key="3">
    <source>
        <dbReference type="Proteomes" id="UP000075320"/>
    </source>
</evidence>
<proteinExistence type="predicted"/>
<dbReference type="OrthoDB" id="5289424at2"/>
<dbReference type="RefSeq" id="WP_061834613.1">
    <property type="nucleotide sequence ID" value="NZ_LUKE01000001.1"/>
</dbReference>
<feature type="chain" id="PRO_5007573539" description="Lipoprotein" evidence="1">
    <location>
        <begin position="22"/>
        <end position="380"/>
    </location>
</feature>
<reference evidence="2 3" key="1">
    <citation type="submission" date="2016-03" db="EMBL/GenBank/DDBJ databases">
        <authorList>
            <person name="Ploux O."/>
        </authorList>
    </citation>
    <scope>NUCLEOTIDE SEQUENCE [LARGE SCALE GENOMIC DNA]</scope>
    <source>
        <strain evidence="2 3">R0</strain>
    </source>
</reference>
<comment type="caution">
    <text evidence="2">The sequence shown here is derived from an EMBL/GenBank/DDBJ whole genome shotgun (WGS) entry which is preliminary data.</text>
</comment>
<keyword evidence="1" id="KW-0732">Signal</keyword>